<evidence type="ECO:0000313" key="1">
    <source>
        <dbReference type="EMBL" id="KAI4864895.1"/>
    </source>
</evidence>
<comment type="caution">
    <text evidence="1">The sequence shown here is derived from an EMBL/GenBank/DDBJ whole genome shotgun (WGS) entry which is preliminary data.</text>
</comment>
<dbReference type="EMBL" id="MU393479">
    <property type="protein sequence ID" value="KAI4864895.1"/>
    <property type="molecule type" value="Genomic_DNA"/>
</dbReference>
<accession>A0ACB9YZP3</accession>
<keyword evidence="2" id="KW-1185">Reference proteome</keyword>
<keyword evidence="1" id="KW-0378">Hydrolase</keyword>
<organism evidence="1 2">
    <name type="scientific">Hypoxylon rubiginosum</name>
    <dbReference type="NCBI Taxonomy" id="110542"/>
    <lineage>
        <taxon>Eukaryota</taxon>
        <taxon>Fungi</taxon>
        <taxon>Dikarya</taxon>
        <taxon>Ascomycota</taxon>
        <taxon>Pezizomycotina</taxon>
        <taxon>Sordariomycetes</taxon>
        <taxon>Xylariomycetidae</taxon>
        <taxon>Xylariales</taxon>
        <taxon>Hypoxylaceae</taxon>
        <taxon>Hypoxylon</taxon>
    </lineage>
</organism>
<proteinExistence type="predicted"/>
<evidence type="ECO:0000313" key="2">
    <source>
        <dbReference type="Proteomes" id="UP001497700"/>
    </source>
</evidence>
<dbReference type="Proteomes" id="UP001497700">
    <property type="component" value="Unassembled WGS sequence"/>
</dbReference>
<protein>
    <submittedName>
        <fullName evidence="1">Alpha/Beta hydrolase protein</fullName>
    </submittedName>
</protein>
<name>A0ACB9YZP3_9PEZI</name>
<reference evidence="1 2" key="1">
    <citation type="journal article" date="2022" name="New Phytol.">
        <title>Ecological generalism drives hyperdiversity of secondary metabolite gene clusters in xylarialean endophytes.</title>
        <authorList>
            <person name="Franco M.E.E."/>
            <person name="Wisecaver J.H."/>
            <person name="Arnold A.E."/>
            <person name="Ju Y.M."/>
            <person name="Slot J.C."/>
            <person name="Ahrendt S."/>
            <person name="Moore L.P."/>
            <person name="Eastman K.E."/>
            <person name="Scott K."/>
            <person name="Konkel Z."/>
            <person name="Mondo S.J."/>
            <person name="Kuo A."/>
            <person name="Hayes R.D."/>
            <person name="Haridas S."/>
            <person name="Andreopoulos B."/>
            <person name="Riley R."/>
            <person name="LaButti K."/>
            <person name="Pangilinan J."/>
            <person name="Lipzen A."/>
            <person name="Amirebrahimi M."/>
            <person name="Yan J."/>
            <person name="Adam C."/>
            <person name="Keymanesh K."/>
            <person name="Ng V."/>
            <person name="Louie K."/>
            <person name="Northen T."/>
            <person name="Drula E."/>
            <person name="Henrissat B."/>
            <person name="Hsieh H.M."/>
            <person name="Youens-Clark K."/>
            <person name="Lutzoni F."/>
            <person name="Miadlikowska J."/>
            <person name="Eastwood D.C."/>
            <person name="Hamelin R.C."/>
            <person name="Grigoriev I.V."/>
            <person name="U'Ren J.M."/>
        </authorList>
    </citation>
    <scope>NUCLEOTIDE SEQUENCE [LARGE SCALE GENOMIC DNA]</scope>
    <source>
        <strain evidence="1 2">CBS 119005</strain>
    </source>
</reference>
<gene>
    <name evidence="1" type="ORF">F4820DRAFT_313558</name>
</gene>
<sequence>MSGVSSGEWHTTTDGVKLFTKSWKPIIPASALVVFLHGFSDHCTRFTDLFQHLVARGIEVHAFDQRGWGYSVAHKSERGMTGPTSQVLDDITGFLDTLLPSSVPLFLMGHSMGGQEVLTYATQGPDCITRQIRGYLAEAPHIRLHASGEPSWLTVMAGRLASRVFPGWQIVSRLDPKFMCRDETTRSLWPADDLCHDTGTLEGIVGMLDRAKQLQAGHPQIRDRDGLSIVGFHGTGDLCCDCEATEKYFENLPIKDKKLFVYTGVYHCIHLEPEEDKMRFINDVVEWILERS</sequence>